<dbReference type="InterPro" id="IPR036250">
    <property type="entry name" value="AcylCo_DH-like_C"/>
</dbReference>
<evidence type="ECO:0000313" key="6">
    <source>
        <dbReference type="EMBL" id="ABU81777.1"/>
    </source>
</evidence>
<dbReference type="PANTHER" id="PTHR36117:SF3">
    <property type="entry name" value="4-HYDROXYPHENYLACETATE 3-MONOOXYGENASE-RELATED"/>
    <property type="match status" value="1"/>
</dbReference>
<proteinExistence type="predicted"/>
<evidence type="ECO:0000256" key="3">
    <source>
        <dbReference type="ARBA" id="ARBA00023002"/>
    </source>
</evidence>
<keyword evidence="2" id="KW-0274">FAD</keyword>
<dbReference type="GO" id="GO:0050393">
    <property type="term" value="F:vinylacetyl-CoA delta-isomerase activity"/>
    <property type="evidence" value="ECO:0007669"/>
    <property type="project" value="UniProtKB-EC"/>
</dbReference>
<evidence type="ECO:0000259" key="5">
    <source>
        <dbReference type="Pfam" id="PF11794"/>
    </source>
</evidence>
<accession>A8AA25</accession>
<dbReference type="Pfam" id="PF03241">
    <property type="entry name" value="HpaB"/>
    <property type="match status" value="1"/>
</dbReference>
<dbReference type="STRING" id="453591.Igni_0595"/>
<keyword evidence="7" id="KW-1185">Reference proteome</keyword>
<dbReference type="OrthoDB" id="32865at2157"/>
<dbReference type="PhylomeDB" id="A8AA25"/>
<dbReference type="GO" id="GO:0016627">
    <property type="term" value="F:oxidoreductase activity, acting on the CH-CH group of donors"/>
    <property type="evidence" value="ECO:0007669"/>
    <property type="project" value="InterPro"/>
</dbReference>
<evidence type="ECO:0000256" key="2">
    <source>
        <dbReference type="ARBA" id="ARBA00022827"/>
    </source>
</evidence>
<dbReference type="Gene3D" id="1.20.140.10">
    <property type="entry name" value="Butyryl-CoA Dehydrogenase, subunit A, domain 3"/>
    <property type="match status" value="1"/>
</dbReference>
<name>A8AA25_IGNH4</name>
<dbReference type="GeneID" id="5562914"/>
<evidence type="ECO:0000259" key="4">
    <source>
        <dbReference type="Pfam" id="PF03241"/>
    </source>
</evidence>
<organism evidence="6 7">
    <name type="scientific">Ignicoccus hospitalis (strain KIN4/I / DSM 18386 / JCM 14125)</name>
    <dbReference type="NCBI Taxonomy" id="453591"/>
    <lineage>
        <taxon>Archaea</taxon>
        <taxon>Thermoproteota</taxon>
        <taxon>Thermoprotei</taxon>
        <taxon>Desulfurococcales</taxon>
        <taxon>Desulfurococcaceae</taxon>
        <taxon>Ignicoccus</taxon>
    </lineage>
</organism>
<dbReference type="KEGG" id="iho:Igni_0595"/>
<dbReference type="SUPFAM" id="SSF56645">
    <property type="entry name" value="Acyl-CoA dehydrogenase NM domain-like"/>
    <property type="match status" value="1"/>
</dbReference>
<dbReference type="Gene3D" id="2.40.110.10">
    <property type="entry name" value="Butyryl-CoA Dehydrogenase, subunit A, domain 2"/>
    <property type="match status" value="1"/>
</dbReference>
<dbReference type="SUPFAM" id="SSF47203">
    <property type="entry name" value="Acyl-CoA dehydrogenase C-terminal domain-like"/>
    <property type="match status" value="1"/>
</dbReference>
<dbReference type="Gene3D" id="1.10.3140.10">
    <property type="entry name" value="4-hydroxybutyryl-coa dehydratase, domain 1"/>
    <property type="match status" value="1"/>
</dbReference>
<feature type="domain" description="HpaB/PvcC/4-BUDH C-terminal" evidence="4">
    <location>
        <begin position="301"/>
        <end position="495"/>
    </location>
</feature>
<dbReference type="InterPro" id="IPR024719">
    <property type="entry name" value="HpaB/PvcC/4-BUDH_C"/>
</dbReference>
<dbReference type="EMBL" id="CP000816">
    <property type="protein sequence ID" value="ABU81777.1"/>
    <property type="molecule type" value="Genomic_DNA"/>
</dbReference>
<sequence length="512" mass="58713">MGLRKPEEYISALREKSKRAEIYVLGERVEDVTKHPFTLPAVKAFEWTYKAPWDPYFYDKEMGVHLAKAYSPFINEEINRFNHIHQSPQDLAIKVKYFRKLSHKAGSCFQRCVGWDAINTISIISYDIDKWYEQKGEKPEHFEHFGTYYERFLKFLKYVQKEDIALAGVMTDAKGVRSLRPHEQPNKDVYVHVKEVADEGIIVRGAKANITGVVASEEMIVMPTRAMTEKDKDFAIAFAAPIDAEGVTLVVGRYTNDTRRFEEPNVDALPGVFPAEAIVIFDDVFVPWERVFMFREYQFAAELVEIFSSYHRQAYGGCKPGLADVIIGGAYHLAKQMGIANKCHIREKLTEMIFLTEAMHAGGLAAAWEGKKAASGTYYVDQMKANVTKQMVTRFPYEIARLAHDIAGGLIGTLPSYKDLMHEKIGKYLQQYLQCLPDYPAEWRHRVLRLLENITLSVEFLIESVHGAGSPEAQRIWMRRFYPLEEMEDVALSLAGINPEEKPERKKQKEQT</sequence>
<dbReference type="AlphaFoldDB" id="A8AA25"/>
<keyword evidence="1" id="KW-0285">Flavoprotein</keyword>
<dbReference type="BRENDA" id="4.2.1.120">
    <property type="organism ID" value="11768"/>
</dbReference>
<keyword evidence="3" id="KW-0560">Oxidoreductase</keyword>
<evidence type="ECO:0000313" key="7">
    <source>
        <dbReference type="Proteomes" id="UP000000262"/>
    </source>
</evidence>
<gene>
    <name evidence="6" type="ordered locus">Igni_0595</name>
</gene>
<feature type="domain" description="HpaB/PvcC/4-BUDH N-terminal" evidence="5">
    <location>
        <begin position="7"/>
        <end position="293"/>
    </location>
</feature>
<dbReference type="Pfam" id="PF11794">
    <property type="entry name" value="HpaB_N"/>
    <property type="match status" value="1"/>
</dbReference>
<protein>
    <submittedName>
        <fullName evidence="6">Vinylacetyl-CoA Delta-isomerase</fullName>
        <ecNumber evidence="6">5.3.3.3</ecNumber>
    </submittedName>
</protein>
<dbReference type="InterPro" id="IPR004925">
    <property type="entry name" value="HpaB/PvcC/4-BUDH"/>
</dbReference>
<dbReference type="PIRSF" id="PIRSF000331">
    <property type="entry name" value="HpaA_HpaB"/>
    <property type="match status" value="1"/>
</dbReference>
<dbReference type="InterPro" id="IPR046373">
    <property type="entry name" value="Acyl-CoA_Oxase/DH_mid-dom_sf"/>
</dbReference>
<dbReference type="Proteomes" id="UP000000262">
    <property type="component" value="Chromosome"/>
</dbReference>
<dbReference type="InterPro" id="IPR024674">
    <property type="entry name" value="HpaB/PvcC/4-BUDH_N"/>
</dbReference>
<dbReference type="RefSeq" id="WP_011998629.1">
    <property type="nucleotide sequence ID" value="NC_009776.1"/>
</dbReference>
<dbReference type="eggNOG" id="arCOG02143">
    <property type="taxonomic scope" value="Archaea"/>
</dbReference>
<keyword evidence="6" id="KW-0413">Isomerase</keyword>
<dbReference type="EC" id="5.3.3.3" evidence="6"/>
<dbReference type="HOGENOM" id="CLU_023920_1_0_2"/>
<dbReference type="InterPro" id="IPR009100">
    <property type="entry name" value="AcylCoA_DH/oxidase_NM_dom_sf"/>
</dbReference>
<evidence type="ECO:0000256" key="1">
    <source>
        <dbReference type="ARBA" id="ARBA00022630"/>
    </source>
</evidence>
<dbReference type="PANTHER" id="PTHR36117">
    <property type="entry name" value="4-HYDROXYPHENYLACETATE 3-MONOOXYGENASE-RELATED"/>
    <property type="match status" value="1"/>
</dbReference>
<reference evidence="6 7" key="1">
    <citation type="journal article" date="2008" name="Genome Biol.">
        <title>A genomic analysis of the archaeal system Ignicoccus hospitalis-Nanoarchaeum equitans.</title>
        <authorList>
            <person name="Podar M."/>
            <person name="Anderson I."/>
            <person name="Makarova K.S."/>
            <person name="Elkins J.G."/>
            <person name="Ivanova N."/>
            <person name="Wall M.A."/>
            <person name="Lykidis A."/>
            <person name="Mavromatis K."/>
            <person name="Sun H."/>
            <person name="Hudson M.E."/>
            <person name="Chen W."/>
            <person name="Deciu C."/>
            <person name="Hutchison D."/>
            <person name="Eads J.R."/>
            <person name="Anderson A."/>
            <person name="Fernandes F."/>
            <person name="Szeto E."/>
            <person name="Lapidus A."/>
            <person name="Kyrpides N.C."/>
            <person name="Saier M.H.Jr."/>
            <person name="Richardson P.M."/>
            <person name="Rachel R."/>
            <person name="Huber H."/>
            <person name="Eisen J.A."/>
            <person name="Koonin E.V."/>
            <person name="Keller M."/>
            <person name="Stetter K.O."/>
        </authorList>
    </citation>
    <scope>NUCLEOTIDE SEQUENCE [LARGE SCALE GENOMIC DNA]</scope>
    <source>
        <strain evidence="7">KIN4/I / DSM 18386 / JCM 14125</strain>
    </source>
</reference>